<name>A0A3B0YHE3_9ZZZZ</name>
<reference evidence="2" key="1">
    <citation type="submission" date="2018-06" db="EMBL/GenBank/DDBJ databases">
        <authorList>
            <person name="Zhirakovskaya E."/>
        </authorList>
    </citation>
    <scope>NUCLEOTIDE SEQUENCE</scope>
</reference>
<protein>
    <submittedName>
        <fullName evidence="2">Uncharacterized protein</fullName>
    </submittedName>
</protein>
<evidence type="ECO:0000313" key="2">
    <source>
        <dbReference type="EMBL" id="VAW80338.1"/>
    </source>
</evidence>
<accession>A0A3B0YHE3</accession>
<feature type="compositionally biased region" description="Basic and acidic residues" evidence="1">
    <location>
        <begin position="1"/>
        <end position="16"/>
    </location>
</feature>
<gene>
    <name evidence="2" type="ORF">MNBD_GAMMA15-1387</name>
</gene>
<evidence type="ECO:0000256" key="1">
    <source>
        <dbReference type="SAM" id="MobiDB-lite"/>
    </source>
</evidence>
<sequence length="230" mass="26249">MQPENNEKPGIREQHLLRRNNNPLFNASRREVRSEDFATARLDDGQELDRFMEEFQTLVQRAVDLKPNTPSETVLEIKAALDKAYQQVCALPGDHSQTRQAITRLVEAIMRAIWNGIGDDALARQELEDEETARRAHFSLQELPLVSALTHPDSPIGEDELLPSLLSEPEQTLAPSLTIFDPEQLEIICADARAFLTKQDPDKTLGDVWRRLELIENIYHQTQQPQRGDH</sequence>
<proteinExistence type="predicted"/>
<dbReference type="AlphaFoldDB" id="A0A3B0YHE3"/>
<organism evidence="2">
    <name type="scientific">hydrothermal vent metagenome</name>
    <dbReference type="NCBI Taxonomy" id="652676"/>
    <lineage>
        <taxon>unclassified sequences</taxon>
        <taxon>metagenomes</taxon>
        <taxon>ecological metagenomes</taxon>
    </lineage>
</organism>
<feature type="region of interest" description="Disordered" evidence="1">
    <location>
        <begin position="1"/>
        <end position="23"/>
    </location>
</feature>
<dbReference type="EMBL" id="UOFN01000126">
    <property type="protein sequence ID" value="VAW80338.1"/>
    <property type="molecule type" value="Genomic_DNA"/>
</dbReference>